<keyword evidence="1" id="KW-1133">Transmembrane helix</keyword>
<comment type="caution">
    <text evidence="2">The sequence shown here is derived from an EMBL/GenBank/DDBJ whole genome shotgun (WGS) entry which is preliminary data.</text>
</comment>
<evidence type="ECO:0000313" key="2">
    <source>
        <dbReference type="EMBL" id="GAA4131256.1"/>
    </source>
</evidence>
<keyword evidence="1" id="KW-0472">Membrane</keyword>
<evidence type="ECO:0000256" key="1">
    <source>
        <dbReference type="SAM" id="Phobius"/>
    </source>
</evidence>
<evidence type="ECO:0000313" key="3">
    <source>
        <dbReference type="Proteomes" id="UP001500101"/>
    </source>
</evidence>
<keyword evidence="1" id="KW-0812">Transmembrane</keyword>
<feature type="transmembrane region" description="Helical" evidence="1">
    <location>
        <begin position="38"/>
        <end position="59"/>
    </location>
</feature>
<protein>
    <recommendedName>
        <fullName evidence="4">Hypoxia induced protein</fullName>
    </recommendedName>
</protein>
<feature type="transmembrane region" description="Helical" evidence="1">
    <location>
        <begin position="6"/>
        <end position="26"/>
    </location>
</feature>
<dbReference type="Proteomes" id="UP001500101">
    <property type="component" value="Unassembled WGS sequence"/>
</dbReference>
<keyword evidence="3" id="KW-1185">Reference proteome</keyword>
<accession>A0ABP7Y6Q5</accession>
<sequence>MNTLESIVAICCFMLIAYLAFRMLIWENKNDTPLYSKIRTIGIMAQAIGLILLILYYLFIKD</sequence>
<evidence type="ECO:0008006" key="4">
    <source>
        <dbReference type="Google" id="ProtNLM"/>
    </source>
</evidence>
<reference evidence="3" key="1">
    <citation type="journal article" date="2019" name="Int. J. Syst. Evol. Microbiol.">
        <title>The Global Catalogue of Microorganisms (GCM) 10K type strain sequencing project: providing services to taxonomists for standard genome sequencing and annotation.</title>
        <authorList>
            <consortium name="The Broad Institute Genomics Platform"/>
            <consortium name="The Broad Institute Genome Sequencing Center for Infectious Disease"/>
            <person name="Wu L."/>
            <person name="Ma J."/>
        </authorList>
    </citation>
    <scope>NUCLEOTIDE SEQUENCE [LARGE SCALE GENOMIC DNA]</scope>
    <source>
        <strain evidence="3">JCM 16704</strain>
    </source>
</reference>
<gene>
    <name evidence="2" type="ORF">GCM10022216_01170</name>
</gene>
<name>A0ABP7Y6Q5_9SPHI</name>
<proteinExistence type="predicted"/>
<organism evidence="2 3">
    <name type="scientific">Sphingobacterium kyonggiense</name>
    <dbReference type="NCBI Taxonomy" id="714075"/>
    <lineage>
        <taxon>Bacteria</taxon>
        <taxon>Pseudomonadati</taxon>
        <taxon>Bacteroidota</taxon>
        <taxon>Sphingobacteriia</taxon>
        <taxon>Sphingobacteriales</taxon>
        <taxon>Sphingobacteriaceae</taxon>
        <taxon>Sphingobacterium</taxon>
    </lineage>
</organism>
<dbReference type="EMBL" id="BAAAZI010000001">
    <property type="protein sequence ID" value="GAA4131256.1"/>
    <property type="molecule type" value="Genomic_DNA"/>
</dbReference>